<comment type="function">
    <text evidence="10">Serine protease involved in intramembrane proteolysis.</text>
</comment>
<protein>
    <recommendedName>
        <fullName evidence="10">RHOMBOID-like protein</fullName>
        <ecNumber evidence="10">3.4.21.105</ecNumber>
    </recommendedName>
</protein>
<gene>
    <name evidence="13" type="ORF">TSUD_110400</name>
</gene>
<keyword evidence="8 10" id="KW-1133">Transmembrane helix</keyword>
<evidence type="ECO:0000256" key="7">
    <source>
        <dbReference type="ARBA" id="ARBA00022825"/>
    </source>
</evidence>
<feature type="transmembrane region" description="Helical" evidence="10">
    <location>
        <begin position="173"/>
        <end position="191"/>
    </location>
</feature>
<evidence type="ECO:0000256" key="4">
    <source>
        <dbReference type="ARBA" id="ARBA00022670"/>
    </source>
</evidence>
<feature type="transmembrane region" description="Helical" evidence="10">
    <location>
        <begin position="140"/>
        <end position="161"/>
    </location>
</feature>
<dbReference type="Gene3D" id="1.20.1540.10">
    <property type="entry name" value="Rhomboid-like"/>
    <property type="match status" value="1"/>
</dbReference>
<reference evidence="14" key="1">
    <citation type="journal article" date="2017" name="Front. Plant Sci.">
        <title>Climate Clever Clovers: New Paradigm to Reduce the Environmental Footprint of Ruminants by Breeding Low Methanogenic Forages Utilizing Haplotype Variation.</title>
        <authorList>
            <person name="Kaur P."/>
            <person name="Appels R."/>
            <person name="Bayer P.E."/>
            <person name="Keeble-Gagnere G."/>
            <person name="Wang J."/>
            <person name="Hirakawa H."/>
            <person name="Shirasawa K."/>
            <person name="Vercoe P."/>
            <person name="Stefanova K."/>
            <person name="Durmic Z."/>
            <person name="Nichols P."/>
            <person name="Revell C."/>
            <person name="Isobe S.N."/>
            <person name="Edwards D."/>
            <person name="Erskine W."/>
        </authorList>
    </citation>
    <scope>NUCLEOTIDE SEQUENCE [LARGE SCALE GENOMIC DNA]</scope>
    <source>
        <strain evidence="14">cv. Daliak</strain>
    </source>
</reference>
<accession>A0A2Z6LJ22</accession>
<keyword evidence="4 10" id="KW-0645">Protease</keyword>
<dbReference type="EC" id="3.4.21.105" evidence="10"/>
<feature type="transmembrane region" description="Helical" evidence="10">
    <location>
        <begin position="250"/>
        <end position="268"/>
    </location>
</feature>
<feature type="transmembrane region" description="Helical" evidence="10">
    <location>
        <begin position="225"/>
        <end position="244"/>
    </location>
</feature>
<evidence type="ECO:0000256" key="2">
    <source>
        <dbReference type="ARBA" id="ARBA00004141"/>
    </source>
</evidence>
<comment type="subcellular location">
    <subcellularLocation>
        <location evidence="2 10">Membrane</location>
        <topology evidence="2 10">Multi-pass membrane protein</topology>
    </subcellularLocation>
</comment>
<dbReference type="OrthoDB" id="418595at2759"/>
<dbReference type="GO" id="GO:0006508">
    <property type="term" value="P:proteolysis"/>
    <property type="evidence" value="ECO:0007669"/>
    <property type="project" value="UniProtKB-KW"/>
</dbReference>
<keyword evidence="6 10" id="KW-0378">Hydrolase</keyword>
<evidence type="ECO:0000256" key="3">
    <source>
        <dbReference type="ARBA" id="ARBA00009045"/>
    </source>
</evidence>
<feature type="region of interest" description="Disordered" evidence="11">
    <location>
        <begin position="1"/>
        <end position="41"/>
    </location>
</feature>
<comment type="catalytic activity">
    <reaction evidence="1 10">
        <text>Cleaves type-1 transmembrane domains using a catalytic dyad composed of serine and histidine that are contributed by different transmembrane domains.</text>
        <dbReference type="EC" id="3.4.21.105"/>
    </reaction>
</comment>
<dbReference type="Pfam" id="PF01694">
    <property type="entry name" value="Rhomboid"/>
    <property type="match status" value="1"/>
</dbReference>
<dbReference type="GO" id="GO:0004252">
    <property type="term" value="F:serine-type endopeptidase activity"/>
    <property type="evidence" value="ECO:0007669"/>
    <property type="project" value="InterPro"/>
</dbReference>
<feature type="transmembrane region" description="Helical" evidence="10">
    <location>
        <begin position="56"/>
        <end position="78"/>
    </location>
</feature>
<comment type="caution">
    <text evidence="10">Lacks conserved residue(s) required for the propagation of feature annotation.</text>
</comment>
<keyword evidence="7 10" id="KW-0720">Serine protease</keyword>
<dbReference type="SUPFAM" id="SSF144091">
    <property type="entry name" value="Rhomboid-like"/>
    <property type="match status" value="1"/>
</dbReference>
<feature type="compositionally biased region" description="Basic residues" evidence="11">
    <location>
        <begin position="22"/>
        <end position="32"/>
    </location>
</feature>
<comment type="similarity">
    <text evidence="3 10">Belongs to the peptidase S54 family.</text>
</comment>
<proteinExistence type="inferred from homology"/>
<organism evidence="13 14">
    <name type="scientific">Trifolium subterraneum</name>
    <name type="common">Subterranean clover</name>
    <dbReference type="NCBI Taxonomy" id="3900"/>
    <lineage>
        <taxon>Eukaryota</taxon>
        <taxon>Viridiplantae</taxon>
        <taxon>Streptophyta</taxon>
        <taxon>Embryophyta</taxon>
        <taxon>Tracheophyta</taxon>
        <taxon>Spermatophyta</taxon>
        <taxon>Magnoliopsida</taxon>
        <taxon>eudicotyledons</taxon>
        <taxon>Gunneridae</taxon>
        <taxon>Pentapetalae</taxon>
        <taxon>rosids</taxon>
        <taxon>fabids</taxon>
        <taxon>Fabales</taxon>
        <taxon>Fabaceae</taxon>
        <taxon>Papilionoideae</taxon>
        <taxon>50 kb inversion clade</taxon>
        <taxon>NPAAA clade</taxon>
        <taxon>Hologalegina</taxon>
        <taxon>IRL clade</taxon>
        <taxon>Trifolieae</taxon>
        <taxon>Trifolium</taxon>
    </lineage>
</organism>
<sequence length="310" mass="34343">MGGRRDTVEVDIDSPRDDGAVHHGRGGSRPHSRPSSNPSPAVTHGYDRDFRLFEQWFPWLIPTFVFTNIVVFIVTMYVNDCPKNSFSDSCVASFLGRFSFQPLKENPLFGPSSTTLQEMGALEVDKVVHRHQVWRLLSCIWLHGGVIHVLANMLSLVFIGIRLEQEFGFVRIGFLYVLSGFGGTLLSALFIQSGISVGASGALFGLLGGMLSELLINWTIYGNKFAALLTLVFIVVLNLAVGILPHVDNFAHLGGFGSGFLLGFVLLIRPQFKYISQKHSRSGFAPSVKHKHKTYQYVLWLLSFLLLTAG</sequence>
<dbReference type="PANTHER" id="PTHR22936:SF77">
    <property type="entry name" value="RHOMBOID-LIKE PROTEIN 1"/>
    <property type="match status" value="1"/>
</dbReference>
<evidence type="ECO:0000256" key="8">
    <source>
        <dbReference type="ARBA" id="ARBA00022989"/>
    </source>
</evidence>
<dbReference type="InterPro" id="IPR035952">
    <property type="entry name" value="Rhomboid-like_sf"/>
</dbReference>
<dbReference type="AlphaFoldDB" id="A0A2Z6LJ22"/>
<dbReference type="EMBL" id="DF973169">
    <property type="protein sequence ID" value="GAU17323.1"/>
    <property type="molecule type" value="Genomic_DNA"/>
</dbReference>
<evidence type="ECO:0000259" key="12">
    <source>
        <dbReference type="Pfam" id="PF01694"/>
    </source>
</evidence>
<keyword evidence="5 10" id="KW-0812">Transmembrane</keyword>
<evidence type="ECO:0000256" key="10">
    <source>
        <dbReference type="RuleBase" id="RU362115"/>
    </source>
</evidence>
<dbReference type="InterPro" id="IPR022764">
    <property type="entry name" value="Peptidase_S54_rhomboid_dom"/>
</dbReference>
<evidence type="ECO:0000256" key="5">
    <source>
        <dbReference type="ARBA" id="ARBA00022692"/>
    </source>
</evidence>
<feature type="transmembrane region" description="Helical" evidence="10">
    <location>
        <begin position="197"/>
        <end position="218"/>
    </location>
</feature>
<evidence type="ECO:0000313" key="13">
    <source>
        <dbReference type="EMBL" id="GAU17323.1"/>
    </source>
</evidence>
<dbReference type="PANTHER" id="PTHR22936">
    <property type="entry name" value="RHOMBOID-RELATED"/>
    <property type="match status" value="1"/>
</dbReference>
<dbReference type="GO" id="GO:0016020">
    <property type="term" value="C:membrane"/>
    <property type="evidence" value="ECO:0007669"/>
    <property type="project" value="UniProtKB-SubCell"/>
</dbReference>
<dbReference type="GO" id="GO:0005794">
    <property type="term" value="C:Golgi apparatus"/>
    <property type="evidence" value="ECO:0007669"/>
    <property type="project" value="UniProtKB-ARBA"/>
</dbReference>
<evidence type="ECO:0000256" key="6">
    <source>
        <dbReference type="ARBA" id="ARBA00022801"/>
    </source>
</evidence>
<evidence type="ECO:0000256" key="11">
    <source>
        <dbReference type="SAM" id="MobiDB-lite"/>
    </source>
</evidence>
<keyword evidence="9 10" id="KW-0472">Membrane</keyword>
<name>A0A2Z6LJ22_TRISU</name>
<dbReference type="Proteomes" id="UP000242715">
    <property type="component" value="Unassembled WGS sequence"/>
</dbReference>
<keyword evidence="14" id="KW-1185">Reference proteome</keyword>
<evidence type="ECO:0000256" key="1">
    <source>
        <dbReference type="ARBA" id="ARBA00000156"/>
    </source>
</evidence>
<feature type="domain" description="Peptidase S54 rhomboid" evidence="12">
    <location>
        <begin position="131"/>
        <end position="267"/>
    </location>
</feature>
<dbReference type="InterPro" id="IPR002610">
    <property type="entry name" value="Peptidase_S54_rhomboid-like"/>
</dbReference>
<evidence type="ECO:0000256" key="9">
    <source>
        <dbReference type="ARBA" id="ARBA00023136"/>
    </source>
</evidence>
<evidence type="ECO:0000313" key="14">
    <source>
        <dbReference type="Proteomes" id="UP000242715"/>
    </source>
</evidence>
<dbReference type="FunFam" id="1.20.1540.10:FF:000019">
    <property type="entry name" value="RHOMBOID-like protein"/>
    <property type="match status" value="1"/>
</dbReference>
<feature type="compositionally biased region" description="Basic and acidic residues" evidence="11">
    <location>
        <begin position="1"/>
        <end position="21"/>
    </location>
</feature>